<evidence type="ECO:0000256" key="5">
    <source>
        <dbReference type="ARBA" id="ARBA00023004"/>
    </source>
</evidence>
<evidence type="ECO:0000313" key="13">
    <source>
        <dbReference type="Proteomes" id="UP000518206"/>
    </source>
</evidence>
<dbReference type="GO" id="GO:0016705">
    <property type="term" value="F:oxidoreductase activity, acting on paired donors, with incorporation or reduction of molecular oxygen"/>
    <property type="evidence" value="ECO:0007669"/>
    <property type="project" value="UniProtKB-ARBA"/>
</dbReference>
<dbReference type="Proteomes" id="UP000518206">
    <property type="component" value="Unassembled WGS sequence"/>
</dbReference>
<dbReference type="GO" id="GO:0004497">
    <property type="term" value="F:monooxygenase activity"/>
    <property type="evidence" value="ECO:0007669"/>
    <property type="project" value="UniProtKB-ARBA"/>
</dbReference>
<dbReference type="GO" id="GO:0051537">
    <property type="term" value="F:2 iron, 2 sulfur cluster binding"/>
    <property type="evidence" value="ECO:0007669"/>
    <property type="project" value="UniProtKB-KW"/>
</dbReference>
<keyword evidence="4" id="KW-0479">Metal-binding</keyword>
<dbReference type="InterPro" id="IPR014349">
    <property type="entry name" value="Rieske_Fe-S_prot"/>
</dbReference>
<dbReference type="GO" id="GO:0016020">
    <property type="term" value="C:membrane"/>
    <property type="evidence" value="ECO:0007669"/>
    <property type="project" value="InterPro"/>
</dbReference>
<keyword evidence="6" id="KW-0411">Iron-sulfur</keyword>
<gene>
    <name evidence="12" type="ORF">FHR80_002428</name>
</gene>
<reference evidence="12 13" key="1">
    <citation type="submission" date="2020-08" db="EMBL/GenBank/DDBJ databases">
        <title>The Agave Microbiome: Exploring the role of microbial communities in plant adaptations to desert environments.</title>
        <authorList>
            <person name="Partida-Martinez L.P."/>
        </authorList>
    </citation>
    <scope>NUCLEOTIDE SEQUENCE [LARGE SCALE GENOMIC DNA]</scope>
    <source>
        <strain evidence="12 13">RAS26</strain>
    </source>
</reference>
<dbReference type="PANTHER" id="PTHR10134">
    <property type="entry name" value="CYTOCHROME B-C1 COMPLEX SUBUNIT RIESKE, MITOCHONDRIAL"/>
    <property type="match status" value="1"/>
</dbReference>
<evidence type="ECO:0000256" key="2">
    <source>
        <dbReference type="ARBA" id="ARBA00015816"/>
    </source>
</evidence>
<evidence type="ECO:0000256" key="6">
    <source>
        <dbReference type="ARBA" id="ARBA00023014"/>
    </source>
</evidence>
<dbReference type="Gene3D" id="2.102.10.10">
    <property type="entry name" value="Rieske [2Fe-2S] iron-sulphur domain"/>
    <property type="match status" value="1"/>
</dbReference>
<proteinExistence type="predicted"/>
<evidence type="ECO:0000256" key="1">
    <source>
        <dbReference type="ARBA" id="ARBA00002494"/>
    </source>
</evidence>
<dbReference type="InterPro" id="IPR005805">
    <property type="entry name" value="Rieske_Fe-S_prot_C"/>
</dbReference>
<keyword evidence="3" id="KW-0001">2Fe-2S</keyword>
<dbReference type="SUPFAM" id="SSF50022">
    <property type="entry name" value="ISP domain"/>
    <property type="match status" value="1"/>
</dbReference>
<sequence>MTPTTDPTPTVPAVDGPARTDPPLTAPAHAPVPTVHATLPAAVAAAHVSPAAAHGATPCGAAHACAGPTRRSVLRGAGAVSLGAAALVLAACAAPADGDDEPAAGGGASADGGGAGAVLARLEDVPVGGALSVDGPDDVPLVLVQPTAGTVVAYVAVCTHQGCTVVPDRDVLVCPCHASVFSTEDGSVTTGPAEEPLGQLPVRVVDGEVLVA</sequence>
<dbReference type="PRINTS" id="PR00162">
    <property type="entry name" value="RIESKE"/>
</dbReference>
<dbReference type="GO" id="GO:0046872">
    <property type="term" value="F:metal ion binding"/>
    <property type="evidence" value="ECO:0007669"/>
    <property type="project" value="UniProtKB-KW"/>
</dbReference>
<comment type="function">
    <text evidence="1">Iron-sulfur subunit of the cytochrome bc1 complex, an essential component of the respiratory electron transport chain required for ATP synthesis. The bc1 complex catalyzes the oxidation of menaquinol and the reduction of cytochrome c in the respiratory chain. The bc1 complex operates through a Q-cycle mechanism that couples electron transfer to generation of the proton gradient that drives ATP synthesis.</text>
</comment>
<dbReference type="PROSITE" id="PS51318">
    <property type="entry name" value="TAT"/>
    <property type="match status" value="1"/>
</dbReference>
<protein>
    <recommendedName>
        <fullName evidence="2">Cytochrome bc1 complex Rieske iron-sulfur subunit</fullName>
    </recommendedName>
    <alternativeName>
        <fullName evidence="8">Cytochrome bc1 reductase complex subunit QcrA</fullName>
    </alternativeName>
</protein>
<keyword evidence="7" id="KW-1015">Disulfide bond</keyword>
<evidence type="ECO:0000256" key="9">
    <source>
        <dbReference type="ARBA" id="ARBA00034078"/>
    </source>
</evidence>
<evidence type="ECO:0000259" key="11">
    <source>
        <dbReference type="PROSITE" id="PS51296"/>
    </source>
</evidence>
<dbReference type="EMBL" id="JACHVX010000003">
    <property type="protein sequence ID" value="MBB2923503.1"/>
    <property type="molecule type" value="Genomic_DNA"/>
</dbReference>
<evidence type="ECO:0000313" key="12">
    <source>
        <dbReference type="EMBL" id="MBB2923503.1"/>
    </source>
</evidence>
<evidence type="ECO:0000256" key="3">
    <source>
        <dbReference type="ARBA" id="ARBA00022714"/>
    </source>
</evidence>
<evidence type="ECO:0000256" key="4">
    <source>
        <dbReference type="ARBA" id="ARBA00022723"/>
    </source>
</evidence>
<dbReference type="InterPro" id="IPR036922">
    <property type="entry name" value="Rieske_2Fe-2S_sf"/>
</dbReference>
<dbReference type="Pfam" id="PF00355">
    <property type="entry name" value="Rieske"/>
    <property type="match status" value="1"/>
</dbReference>
<name>A0A7W4UG07_9CELL</name>
<comment type="cofactor">
    <cofactor evidence="9">
        <name>[2Fe-2S] cluster</name>
        <dbReference type="ChEBI" id="CHEBI:190135"/>
    </cofactor>
</comment>
<keyword evidence="5" id="KW-0408">Iron</keyword>
<dbReference type="PROSITE" id="PS51296">
    <property type="entry name" value="RIESKE"/>
    <property type="match status" value="1"/>
</dbReference>
<comment type="caution">
    <text evidence="12">The sequence shown here is derived from an EMBL/GenBank/DDBJ whole genome shotgun (WGS) entry which is preliminary data.</text>
</comment>
<feature type="region of interest" description="Disordered" evidence="10">
    <location>
        <begin position="1"/>
        <end position="31"/>
    </location>
</feature>
<evidence type="ECO:0000256" key="7">
    <source>
        <dbReference type="ARBA" id="ARBA00023157"/>
    </source>
</evidence>
<accession>A0A7W4UG07</accession>
<dbReference type="InterPro" id="IPR006311">
    <property type="entry name" value="TAT_signal"/>
</dbReference>
<reference evidence="12 13" key="2">
    <citation type="submission" date="2020-08" db="EMBL/GenBank/DDBJ databases">
        <authorList>
            <person name="Partida-Martinez L."/>
            <person name="Huntemann M."/>
            <person name="Clum A."/>
            <person name="Wang J."/>
            <person name="Palaniappan K."/>
            <person name="Ritter S."/>
            <person name="Chen I.-M."/>
            <person name="Stamatis D."/>
            <person name="Reddy T."/>
            <person name="O'Malley R."/>
            <person name="Daum C."/>
            <person name="Shapiro N."/>
            <person name="Ivanova N."/>
            <person name="Kyrpides N."/>
            <person name="Woyke T."/>
        </authorList>
    </citation>
    <scope>NUCLEOTIDE SEQUENCE [LARGE SCALE GENOMIC DNA]</scope>
    <source>
        <strain evidence="12 13">RAS26</strain>
    </source>
</reference>
<dbReference type="InterPro" id="IPR017941">
    <property type="entry name" value="Rieske_2Fe-2S"/>
</dbReference>
<evidence type="ECO:0000256" key="8">
    <source>
        <dbReference type="ARBA" id="ARBA00029586"/>
    </source>
</evidence>
<dbReference type="AlphaFoldDB" id="A0A7W4UG07"/>
<organism evidence="12 13">
    <name type="scientific">Cellulomonas cellasea</name>
    <dbReference type="NCBI Taxonomy" id="43670"/>
    <lineage>
        <taxon>Bacteria</taxon>
        <taxon>Bacillati</taxon>
        <taxon>Actinomycetota</taxon>
        <taxon>Actinomycetes</taxon>
        <taxon>Micrococcales</taxon>
        <taxon>Cellulomonadaceae</taxon>
        <taxon>Cellulomonas</taxon>
    </lineage>
</organism>
<dbReference type="RefSeq" id="WP_183296331.1">
    <property type="nucleotide sequence ID" value="NZ_JACHVX010000003.1"/>
</dbReference>
<feature type="domain" description="Rieske" evidence="11">
    <location>
        <begin position="117"/>
        <end position="211"/>
    </location>
</feature>
<evidence type="ECO:0000256" key="10">
    <source>
        <dbReference type="SAM" id="MobiDB-lite"/>
    </source>
</evidence>
<dbReference type="CDD" id="cd03467">
    <property type="entry name" value="Rieske"/>
    <property type="match status" value="1"/>
</dbReference>